<evidence type="ECO:0000256" key="8">
    <source>
        <dbReference type="ARBA" id="ARBA00022989"/>
    </source>
</evidence>
<dbReference type="EMBL" id="CP014060">
    <property type="protein sequence ID" value="AMG35763.1"/>
    <property type="molecule type" value="Genomic_DNA"/>
</dbReference>
<evidence type="ECO:0000256" key="6">
    <source>
        <dbReference type="ARBA" id="ARBA00022692"/>
    </source>
</evidence>
<reference evidence="12" key="1">
    <citation type="submission" date="2015-12" db="EMBL/GenBank/DDBJ databases">
        <title>FDA dAtabase for Regulatory Grade micrObial Sequences (FDA-ARGOS): Supporting development and validation of Infectious Disease Dx tests.</title>
        <authorList>
            <person name="Case J."/>
            <person name="Tallon L."/>
            <person name="Sadzewicz L."/>
            <person name="Sengamalay N."/>
            <person name="Ott S."/>
            <person name="Godinez A."/>
            <person name="Nagaraj S."/>
            <person name="Nadendla S."/>
            <person name="Sichtig H."/>
        </authorList>
    </citation>
    <scope>NUCLEOTIDE SEQUENCE [LARGE SCALE GENOMIC DNA]</scope>
    <source>
        <strain evidence="12">FDAARGOS_147</strain>
    </source>
</reference>
<evidence type="ECO:0000256" key="9">
    <source>
        <dbReference type="ARBA" id="ARBA00023136"/>
    </source>
</evidence>
<sequence>MKPIERLSAAWRAALKPLAPAADRARQRYQALAPRERRLVNGAGALLGAVLAFTLLIEPALDSVRKLREELPRLRGQAAAVADITTQAMALRGKAAAPAAALPAAADIGASLERAGLPADHWKLEHPGQGDSVTLAVTEVPSSALLRWLENAAGDWGLAVRQVELTRAANVNGRPLPGLVNGSIKLALPAPQARS</sequence>
<evidence type="ECO:0000256" key="1">
    <source>
        <dbReference type="ARBA" id="ARBA00004377"/>
    </source>
</evidence>
<evidence type="ECO:0000256" key="10">
    <source>
        <dbReference type="SAM" id="Phobius"/>
    </source>
</evidence>
<accession>A0A120LGZ7</accession>
<dbReference type="GO" id="GO:0005886">
    <property type="term" value="C:plasma membrane"/>
    <property type="evidence" value="ECO:0007669"/>
    <property type="project" value="UniProtKB-SubCell"/>
</dbReference>
<evidence type="ECO:0000256" key="5">
    <source>
        <dbReference type="ARBA" id="ARBA00022519"/>
    </source>
</evidence>
<keyword evidence="7" id="KW-0653">Protein transport</keyword>
<keyword evidence="6 10" id="KW-0812">Transmembrane</keyword>
<dbReference type="GO" id="GO:0015628">
    <property type="term" value="P:protein secretion by the type II secretion system"/>
    <property type="evidence" value="ECO:0007669"/>
    <property type="project" value="InterPro"/>
</dbReference>
<dbReference type="InterPro" id="IPR023229">
    <property type="entry name" value="T2SS_M_periplasmic_sf"/>
</dbReference>
<protein>
    <submittedName>
        <fullName evidence="11">Type II secretion system protein M</fullName>
    </submittedName>
</protein>
<evidence type="ECO:0000256" key="2">
    <source>
        <dbReference type="ARBA" id="ARBA00010637"/>
    </source>
</evidence>
<keyword evidence="9 10" id="KW-0472">Membrane</keyword>
<evidence type="ECO:0000313" key="11">
    <source>
        <dbReference type="EMBL" id="AMG35763.1"/>
    </source>
</evidence>
<dbReference type="RefSeq" id="WP_061071573.1">
    <property type="nucleotide sequence ID" value="NZ_CP014060.2"/>
</dbReference>
<gene>
    <name evidence="11" type="ORF">AL504_06780</name>
</gene>
<keyword evidence="8 10" id="KW-1133">Transmembrane helix</keyword>
<dbReference type="Proteomes" id="UP000060602">
    <property type="component" value="Chromosome"/>
</dbReference>
<comment type="similarity">
    <text evidence="2">Belongs to the GSP M family.</text>
</comment>
<dbReference type="InterPro" id="IPR007690">
    <property type="entry name" value="T2SS_GspM"/>
</dbReference>
<evidence type="ECO:0000256" key="3">
    <source>
        <dbReference type="ARBA" id="ARBA00022448"/>
    </source>
</evidence>
<evidence type="ECO:0000313" key="12">
    <source>
        <dbReference type="Proteomes" id="UP000060602"/>
    </source>
</evidence>
<keyword evidence="4" id="KW-1003">Cell membrane</keyword>
<dbReference type="AlphaFoldDB" id="A0A120LGZ7"/>
<comment type="subcellular location">
    <subcellularLocation>
        <location evidence="1">Cell inner membrane</location>
        <topology evidence="1">Single-pass membrane protein</topology>
    </subcellularLocation>
</comment>
<keyword evidence="3" id="KW-0813">Transport</keyword>
<evidence type="ECO:0000256" key="7">
    <source>
        <dbReference type="ARBA" id="ARBA00022927"/>
    </source>
</evidence>
<evidence type="ECO:0000256" key="4">
    <source>
        <dbReference type="ARBA" id="ARBA00022475"/>
    </source>
</evidence>
<proteinExistence type="inferred from homology"/>
<keyword evidence="5" id="KW-0997">Cell inner membrane</keyword>
<name>A0A120LGZ7_ALCXX</name>
<dbReference type="GO" id="GO:0015627">
    <property type="term" value="C:type II protein secretion system complex"/>
    <property type="evidence" value="ECO:0007669"/>
    <property type="project" value="InterPro"/>
</dbReference>
<dbReference type="Pfam" id="PF04612">
    <property type="entry name" value="T2SSM"/>
    <property type="match status" value="1"/>
</dbReference>
<feature type="transmembrane region" description="Helical" evidence="10">
    <location>
        <begin position="39"/>
        <end position="57"/>
    </location>
</feature>
<organism evidence="11 12">
    <name type="scientific">Alcaligenes xylosoxydans xylosoxydans</name>
    <name type="common">Achromobacter xylosoxidans</name>
    <dbReference type="NCBI Taxonomy" id="85698"/>
    <lineage>
        <taxon>Bacteria</taxon>
        <taxon>Pseudomonadati</taxon>
        <taxon>Pseudomonadota</taxon>
        <taxon>Betaproteobacteria</taxon>
        <taxon>Burkholderiales</taxon>
        <taxon>Alcaligenaceae</taxon>
        <taxon>Achromobacter</taxon>
    </lineage>
</organism>
<dbReference type="SUPFAM" id="SSF103054">
    <property type="entry name" value="General secretion pathway protein M, EpsM"/>
    <property type="match status" value="1"/>
</dbReference>